<dbReference type="EMBL" id="JACEZU010000013">
    <property type="protein sequence ID" value="MBA5689989.1"/>
    <property type="molecule type" value="Genomic_DNA"/>
</dbReference>
<comment type="caution">
    <text evidence="2">The sequence shown here is derived from an EMBL/GenBank/DDBJ whole genome shotgun (WGS) entry which is preliminary data.</text>
</comment>
<dbReference type="Proteomes" id="UP000573499">
    <property type="component" value="Unassembled WGS sequence"/>
</dbReference>
<dbReference type="AlphaFoldDB" id="A0A7W2IMU0"/>
<sequence>MAERFFLNLKMERVWQRQHANHAEAKADIVDYIVGFDNCKRIKSALGNLSPAAYERETDRILGPKVSMESKRIKMAVREHIVVSEISWPPQGALPHRLTHGLDVISELLSQHGVDDEDAHYFMFRCHRFEWLRRFTTVRRREGPRRES</sequence>
<feature type="domain" description="Integrase catalytic" evidence="1">
    <location>
        <begin position="3"/>
        <end position="57"/>
    </location>
</feature>
<dbReference type="InterPro" id="IPR001584">
    <property type="entry name" value="Integrase_cat-core"/>
</dbReference>
<dbReference type="RefSeq" id="WP_182156779.1">
    <property type="nucleotide sequence ID" value="NZ_JACEZU010000013.1"/>
</dbReference>
<evidence type="ECO:0000259" key="1">
    <source>
        <dbReference type="Pfam" id="PF13333"/>
    </source>
</evidence>
<gene>
    <name evidence="2" type="ORF">H3H39_23350</name>
</gene>
<dbReference type="GO" id="GO:0015074">
    <property type="term" value="P:DNA integration"/>
    <property type="evidence" value="ECO:0007669"/>
    <property type="project" value="InterPro"/>
</dbReference>
<name>A0A7W2IMU0_9BURK</name>
<keyword evidence="3" id="KW-1185">Reference proteome</keyword>
<protein>
    <submittedName>
        <fullName evidence="2">IS3 family transposase</fullName>
    </submittedName>
</protein>
<reference evidence="2 3" key="1">
    <citation type="submission" date="2020-07" db="EMBL/GenBank/DDBJ databases">
        <title>Novel species isolated from subtropical streams in China.</title>
        <authorList>
            <person name="Lu H."/>
        </authorList>
    </citation>
    <scope>NUCLEOTIDE SEQUENCE [LARGE SCALE GENOMIC DNA]</scope>
    <source>
        <strain evidence="2 3">LX47W</strain>
    </source>
</reference>
<organism evidence="2 3">
    <name type="scientific">Rugamonas apoptosis</name>
    <dbReference type="NCBI Taxonomy" id="2758570"/>
    <lineage>
        <taxon>Bacteria</taxon>
        <taxon>Pseudomonadati</taxon>
        <taxon>Pseudomonadota</taxon>
        <taxon>Betaproteobacteria</taxon>
        <taxon>Burkholderiales</taxon>
        <taxon>Oxalobacteraceae</taxon>
        <taxon>Telluria group</taxon>
        <taxon>Rugamonas</taxon>
    </lineage>
</organism>
<evidence type="ECO:0000313" key="2">
    <source>
        <dbReference type="EMBL" id="MBA5689989.1"/>
    </source>
</evidence>
<proteinExistence type="predicted"/>
<accession>A0A7W2IMU0</accession>
<dbReference type="Pfam" id="PF13333">
    <property type="entry name" value="rve_2"/>
    <property type="match status" value="1"/>
</dbReference>
<evidence type="ECO:0000313" key="3">
    <source>
        <dbReference type="Proteomes" id="UP000573499"/>
    </source>
</evidence>